<keyword evidence="2 5" id="KW-0819">tRNA processing</keyword>
<dbReference type="InterPro" id="IPR036511">
    <property type="entry name" value="TGT-like_sf"/>
</dbReference>
<keyword evidence="1 5" id="KW-0963">Cytoplasm</keyword>
<dbReference type="InterPro" id="IPR002616">
    <property type="entry name" value="tRNA_ribo_trans-like"/>
</dbReference>
<dbReference type="GO" id="GO:0006400">
    <property type="term" value="P:tRNA modification"/>
    <property type="evidence" value="ECO:0007669"/>
    <property type="project" value="InterPro"/>
</dbReference>
<feature type="binding site" evidence="5">
    <location>
        <position position="366"/>
    </location>
    <ligand>
        <name>Zn(2+)</name>
        <dbReference type="ChEBI" id="CHEBI:29105"/>
    </ligand>
</feature>
<dbReference type="GO" id="GO:0008479">
    <property type="term" value="F:tRNA-guanosine(34) queuine transglycosylase activity"/>
    <property type="evidence" value="ECO:0007669"/>
    <property type="project" value="UniProtKB-UniRule"/>
</dbReference>
<gene>
    <name evidence="8" type="ORF">B2J93_8034</name>
</gene>
<dbReference type="SUPFAM" id="SSF51713">
    <property type="entry name" value="tRNA-guanine transglycosylase"/>
    <property type="match status" value="1"/>
</dbReference>
<keyword evidence="9" id="KW-1185">Reference proteome</keyword>
<evidence type="ECO:0000256" key="2">
    <source>
        <dbReference type="ARBA" id="ARBA00022694"/>
    </source>
</evidence>
<feature type="binding site" evidence="5">
    <location>
        <position position="340"/>
    </location>
    <ligand>
        <name>Zn(2+)</name>
        <dbReference type="ChEBI" id="CHEBI:29105"/>
    </ligand>
</feature>
<comment type="subcellular location">
    <subcellularLocation>
        <location evidence="5">Cytoplasm</location>
    </subcellularLocation>
</comment>
<evidence type="ECO:0000256" key="5">
    <source>
        <dbReference type="HAMAP-Rule" id="MF_03043"/>
    </source>
</evidence>
<dbReference type="Pfam" id="PF01702">
    <property type="entry name" value="TGT"/>
    <property type="match status" value="1"/>
</dbReference>
<evidence type="ECO:0000313" key="8">
    <source>
        <dbReference type="EMBL" id="OWP05292.1"/>
    </source>
</evidence>
<dbReference type="InterPro" id="IPR028592">
    <property type="entry name" value="QTRTD1"/>
</dbReference>
<dbReference type="Proteomes" id="UP000242519">
    <property type="component" value="Unassembled WGS sequence"/>
</dbReference>
<proteinExistence type="inferred from homology"/>
<feature type="domain" description="tRNA-guanine(15) transglycosylase-like" evidence="7">
    <location>
        <begin position="29"/>
        <end position="399"/>
    </location>
</feature>
<dbReference type="NCBIfam" id="TIGR00449">
    <property type="entry name" value="tgt_general"/>
    <property type="match status" value="1"/>
</dbReference>
<evidence type="ECO:0000259" key="7">
    <source>
        <dbReference type="Pfam" id="PF01702"/>
    </source>
</evidence>
<dbReference type="OrthoDB" id="27601at2759"/>
<keyword evidence="4 5" id="KW-0862">Zinc</keyword>
<feature type="binding site" evidence="5">
    <location>
        <position position="335"/>
    </location>
    <ligand>
        <name>Zn(2+)</name>
        <dbReference type="ChEBI" id="CHEBI:29105"/>
    </ligand>
</feature>
<feature type="binding site" evidence="5">
    <location>
        <position position="337"/>
    </location>
    <ligand>
        <name>Zn(2+)</name>
        <dbReference type="ChEBI" id="CHEBI:29105"/>
    </ligand>
</feature>
<comment type="caution">
    <text evidence="8">The sequence shown here is derived from an EMBL/GenBank/DDBJ whole genome shotgun (WGS) entry which is preliminary data.</text>
</comment>
<organism evidence="8 9">
    <name type="scientific">Diplocarpon coronariae</name>
    <dbReference type="NCBI Taxonomy" id="2795749"/>
    <lineage>
        <taxon>Eukaryota</taxon>
        <taxon>Fungi</taxon>
        <taxon>Dikarya</taxon>
        <taxon>Ascomycota</taxon>
        <taxon>Pezizomycotina</taxon>
        <taxon>Leotiomycetes</taxon>
        <taxon>Helotiales</taxon>
        <taxon>Drepanopezizaceae</taxon>
        <taxon>Diplocarpon</taxon>
    </lineage>
</organism>
<dbReference type="Gene3D" id="3.20.20.105">
    <property type="entry name" value="Queuine tRNA-ribosyltransferase-like"/>
    <property type="match status" value="1"/>
</dbReference>
<dbReference type="GO" id="GO:0005737">
    <property type="term" value="C:cytoplasm"/>
    <property type="evidence" value="ECO:0007669"/>
    <property type="project" value="UniProtKB-SubCell"/>
</dbReference>
<comment type="function">
    <text evidence="5">Non-catalytic subunit of the queuine tRNA-ribosyltransferase (TGT) that catalyzes the base-exchange of a guanine (G) residue with queuine (Q) at position 34 (anticodon wobble position) in tRNAs with GU(N) anticodons (tRNA-Asp, -Asn, -His and -Tyr), resulting in the hypermodified nucleoside queuosine (7-(((4,5-cis-dihydroxy-2-cyclopenten-1-yl)amino)methyl)-7-deazaguanosine).</text>
</comment>
<evidence type="ECO:0000256" key="1">
    <source>
        <dbReference type="ARBA" id="ARBA00022490"/>
    </source>
</evidence>
<comment type="subunit">
    <text evidence="5">Heterodimer of a catalytic subunit and an accessory subunit.</text>
</comment>
<name>A0A218ZC23_9HELO</name>
<dbReference type="InParanoid" id="A0A218ZC23"/>
<keyword evidence="3 5" id="KW-0479">Metal-binding</keyword>
<evidence type="ECO:0000256" key="6">
    <source>
        <dbReference type="SAM" id="MobiDB-lite"/>
    </source>
</evidence>
<comment type="cofactor">
    <cofactor evidence="5">
        <name>Zn(2+)</name>
        <dbReference type="ChEBI" id="CHEBI:29105"/>
    </cofactor>
    <text evidence="5">Binds 1 zinc ion per subunit.</text>
</comment>
<dbReference type="STRING" id="503106.A0A218ZC23"/>
<protein>
    <recommendedName>
        <fullName evidence="5">Queuine tRNA-ribosyltransferase accessory subunit 2</fullName>
    </recommendedName>
    <alternativeName>
        <fullName evidence="5">Queuine tRNA-ribosyltransferase domain-containing protein 1</fullName>
    </alternativeName>
</protein>
<sequence length="444" mass="48373">MVSSNGPSKNGTNLTFEIVSHPDPSLVAPRLGQLSLPGRKDLFTPDYLAVSSRGVVAHITPDVLTSHTQFTGVHMALEDFVERAAKEKPPVLNSPGTSPLHTFTSLPQNLFTVLAPRRTPAVAAPVGNSNTGISAFTSTGFQVVSNKAYISYIESLRPDIAIALADVPYGTQPGRKRIAKMGDRTQDWLSQLLEKKTEGQAVFAPVLPIGMLDQSEYLNNVADDLAGEISGLAFYDSNVLPDIPATTAISRLPRLSLDEPTSPRQLLRQISLGMDIFTVPFIGYATDAGIALSFRFPRPSTDERIPFNNGGIWPLGIDMWPASHAASLLPLSTSCTCYTCTDHHRAFVQHLLSAKEMLGWVLLQVHNHHVLSEFFGAIRESIQNGTFIGDCEEFSKSYEPEMPAKTGQGPRARGYHFKSEGPGQTKKNKPAWGNLGVDKQRELV</sequence>
<evidence type="ECO:0000256" key="3">
    <source>
        <dbReference type="ARBA" id="ARBA00022723"/>
    </source>
</evidence>
<comment type="similarity">
    <text evidence="5">Belongs to the queuine tRNA-ribosyltransferase family. QTRT2 subfamily.</text>
</comment>
<dbReference type="AlphaFoldDB" id="A0A218ZC23"/>
<evidence type="ECO:0000256" key="4">
    <source>
        <dbReference type="ARBA" id="ARBA00022833"/>
    </source>
</evidence>
<reference evidence="8 9" key="1">
    <citation type="submission" date="2017-04" db="EMBL/GenBank/DDBJ databases">
        <title>Draft genome sequence of Marssonina coronaria NL1: causal agent of apple blotch.</title>
        <authorList>
            <person name="Cheng Q."/>
        </authorList>
    </citation>
    <scope>NUCLEOTIDE SEQUENCE [LARGE SCALE GENOMIC DNA]</scope>
    <source>
        <strain evidence="8 9">NL1</strain>
    </source>
</reference>
<dbReference type="GO" id="GO:0046872">
    <property type="term" value="F:metal ion binding"/>
    <property type="evidence" value="ECO:0007669"/>
    <property type="project" value="UniProtKB-KW"/>
</dbReference>
<dbReference type="InterPro" id="IPR050852">
    <property type="entry name" value="Queuine_tRNA-ribosyltrfase"/>
</dbReference>
<dbReference type="PANTHER" id="PTHR46064">
    <property type="entry name" value="QUEUINE TRNA-RIBOSYLTRANSFERASE ACCESSORY SUBUNIT 2"/>
    <property type="match status" value="1"/>
</dbReference>
<dbReference type="HAMAP" id="MF_03043">
    <property type="entry name" value="QTRT2"/>
    <property type="match status" value="1"/>
</dbReference>
<dbReference type="EMBL" id="MZNU01000076">
    <property type="protein sequence ID" value="OWP05292.1"/>
    <property type="molecule type" value="Genomic_DNA"/>
</dbReference>
<dbReference type="PANTHER" id="PTHR46064:SF1">
    <property type="entry name" value="QUEUINE TRNA-RIBOSYLTRANSFERASE ACCESSORY SUBUNIT 2"/>
    <property type="match status" value="1"/>
</dbReference>
<feature type="region of interest" description="Disordered" evidence="6">
    <location>
        <begin position="401"/>
        <end position="444"/>
    </location>
</feature>
<accession>A0A218ZC23</accession>
<evidence type="ECO:0000313" key="9">
    <source>
        <dbReference type="Proteomes" id="UP000242519"/>
    </source>
</evidence>